<gene>
    <name evidence="1" type="ORF">BEE62_16800</name>
</gene>
<protein>
    <submittedName>
        <fullName evidence="1">Uncharacterized protein</fullName>
    </submittedName>
</protein>
<comment type="caution">
    <text evidence="1">The sequence shown here is derived from an EMBL/GenBank/DDBJ whole genome shotgun (WGS) entry which is preliminary data.</text>
</comment>
<dbReference type="EMBL" id="MPKY01000004">
    <property type="protein sequence ID" value="OJS97977.1"/>
    <property type="molecule type" value="Genomic_DNA"/>
</dbReference>
<dbReference type="AlphaFoldDB" id="A0A1M2URP7"/>
<accession>A0A1M2URP7</accession>
<keyword evidence="2" id="KW-1185">Reference proteome</keyword>
<dbReference type="OrthoDB" id="6625312at2"/>
<evidence type="ECO:0000313" key="2">
    <source>
        <dbReference type="Proteomes" id="UP000183986"/>
    </source>
</evidence>
<sequence length="174" mass="20248">MAVNFYDKGQLSSGFCGWRVVVTIRGKRYQKYFSLNRPSERIPEELWFRYQETRARYYEARWQARSAAVQYRDFISKNHYSTLPHRGVGFQGITLGIGRGNRCKQDQCYFSVNLRGRAAKVFITEDRPLTAAWHHAVDVWGAGFEIRPKDIATKRKLVPVPDQFKAPVGRKART</sequence>
<reference evidence="1" key="1">
    <citation type="submission" date="2016-11" db="EMBL/GenBank/DDBJ databases">
        <title>Draft Genome Sequence of Marinobacter hydrocarbonoclasticus strain STW2, a polyaromatic aromatic hydrocarbon degrading and denitrifying bacterium from rhizosphere of Seagrass Enhalus acodoides.</title>
        <authorList>
            <person name="Ling J."/>
            <person name="Dong J."/>
        </authorList>
    </citation>
    <scope>NUCLEOTIDE SEQUENCE [LARGE SCALE GENOMIC DNA]</scope>
    <source>
        <strain evidence="1">STW2</strain>
    </source>
</reference>
<organism evidence="1 2">
    <name type="scientific">Marinobacter nauticus</name>
    <name type="common">Marinobacter hydrocarbonoclasticus</name>
    <name type="synonym">Marinobacter aquaeolei</name>
    <dbReference type="NCBI Taxonomy" id="2743"/>
    <lineage>
        <taxon>Bacteria</taxon>
        <taxon>Pseudomonadati</taxon>
        <taxon>Pseudomonadota</taxon>
        <taxon>Gammaproteobacteria</taxon>
        <taxon>Pseudomonadales</taxon>
        <taxon>Marinobacteraceae</taxon>
        <taxon>Marinobacter</taxon>
    </lineage>
</organism>
<dbReference type="Proteomes" id="UP000183986">
    <property type="component" value="Unassembled WGS sequence"/>
</dbReference>
<evidence type="ECO:0000313" key="1">
    <source>
        <dbReference type="EMBL" id="OJS97977.1"/>
    </source>
</evidence>
<proteinExistence type="predicted"/>
<name>A0A1M2URP7_MARNT</name>
<dbReference type="RefSeq" id="WP_072678473.1">
    <property type="nucleotide sequence ID" value="NZ_MPKY01000004.1"/>
</dbReference>